<evidence type="ECO:0000313" key="3">
    <source>
        <dbReference type="Proteomes" id="UP001529491"/>
    </source>
</evidence>
<name>A0ABZ0JW55_9GAMM</name>
<dbReference type="PANTHER" id="PTHR42739">
    <property type="entry name" value="MALATE SYNTHASE G"/>
    <property type="match status" value="1"/>
</dbReference>
<protein>
    <submittedName>
        <fullName evidence="2">Malate synthase</fullName>
    </submittedName>
</protein>
<dbReference type="SUPFAM" id="SSF51645">
    <property type="entry name" value="Malate synthase G"/>
    <property type="match status" value="1"/>
</dbReference>
<dbReference type="NCBIfam" id="NF006511">
    <property type="entry name" value="PRK08951.1"/>
    <property type="match status" value="1"/>
</dbReference>
<gene>
    <name evidence="2" type="ORF">RGE70_09990</name>
</gene>
<sequence length="169" mass="18746">MDISTANNHETKQFTGSNFADVNVVTQAANNSDEQTVLCAKSFLDNKFPLASGSHKDACSYVVYYQQLLVFMKDGSQTGLRYPKQFVALNGHKSEPTAILLNDNGVHVELNFDTKSEKGTQDCANIEDILVEGHQYWISLMNVENTVLASSILDQVFTAKDGSDYLLKR</sequence>
<dbReference type="InterPro" id="IPR011076">
    <property type="entry name" value="Malate_synth_sf"/>
</dbReference>
<evidence type="ECO:0000313" key="2">
    <source>
        <dbReference type="EMBL" id="WOT03685.1"/>
    </source>
</evidence>
<reference evidence="2 3" key="1">
    <citation type="submission" date="2023-10" db="EMBL/GenBank/DDBJ databases">
        <title>Complete genome sequence of Shewanella sp. DAU334.</title>
        <authorList>
            <person name="Lee Y.-S."/>
            <person name="Jeong H.-R."/>
            <person name="Hwang E.-J."/>
            <person name="Choi Y.-L."/>
            <person name="Kim G.-D."/>
        </authorList>
    </citation>
    <scope>NUCLEOTIDE SEQUENCE [LARGE SCALE GENOMIC DNA]</scope>
    <source>
        <strain evidence="2 3">DAU334</strain>
    </source>
</reference>
<accession>A0ABZ0JW55</accession>
<evidence type="ECO:0000259" key="1">
    <source>
        <dbReference type="Pfam" id="PF20658"/>
    </source>
</evidence>
<proteinExistence type="predicted"/>
<dbReference type="PANTHER" id="PTHR42739:SF1">
    <property type="entry name" value="MALATE SYNTHASE G"/>
    <property type="match status" value="1"/>
</dbReference>
<organism evidence="2 3">
    <name type="scientific">Shewanella youngdeokensis</name>
    <dbReference type="NCBI Taxonomy" id="2999068"/>
    <lineage>
        <taxon>Bacteria</taxon>
        <taxon>Pseudomonadati</taxon>
        <taxon>Pseudomonadota</taxon>
        <taxon>Gammaproteobacteria</taxon>
        <taxon>Alteromonadales</taxon>
        <taxon>Shewanellaceae</taxon>
        <taxon>Shewanella</taxon>
    </lineage>
</organism>
<feature type="domain" description="Malate synthase G alpha-beta insertion" evidence="1">
    <location>
        <begin position="37"/>
        <end position="102"/>
    </location>
</feature>
<dbReference type="InterPro" id="IPR048357">
    <property type="entry name" value="MSG_insertion"/>
</dbReference>
<dbReference type="EMBL" id="CP136522">
    <property type="protein sequence ID" value="WOT03685.1"/>
    <property type="molecule type" value="Genomic_DNA"/>
</dbReference>
<dbReference type="Proteomes" id="UP001529491">
    <property type="component" value="Chromosome"/>
</dbReference>
<keyword evidence="3" id="KW-1185">Reference proteome</keyword>
<dbReference type="InterPro" id="IPR006253">
    <property type="entry name" value="Malate_synthG"/>
</dbReference>
<dbReference type="RefSeq" id="WP_310471310.1">
    <property type="nucleotide sequence ID" value="NZ_CP136522.1"/>
</dbReference>
<dbReference type="Gene3D" id="2.170.170.11">
    <property type="entry name" value="Malate synthase G - maily-beta sub-domain"/>
    <property type="match status" value="1"/>
</dbReference>
<dbReference type="Pfam" id="PF20658">
    <property type="entry name" value="MSG_insertion"/>
    <property type="match status" value="1"/>
</dbReference>